<dbReference type="RefSeq" id="WP_378799996.1">
    <property type="nucleotide sequence ID" value="NZ_JBHUER010000009.1"/>
</dbReference>
<dbReference type="InterPro" id="IPR033704">
    <property type="entry name" value="dUTPase_trimeric"/>
</dbReference>
<dbReference type="HAMAP" id="MF_00116">
    <property type="entry name" value="dUTPase_bact"/>
    <property type="match status" value="1"/>
</dbReference>
<comment type="function">
    <text evidence="5">This enzyme is involved in nucleotide metabolism: it produces dUMP, the immediate precursor of thymidine nucleotides and it decreases the intracellular concentration of dUTP so that uracil cannot be incorporated into DNA.</text>
</comment>
<keyword evidence="5" id="KW-0460">Magnesium</keyword>
<dbReference type="GO" id="GO:0004170">
    <property type="term" value="F:dUTP diphosphatase activity"/>
    <property type="evidence" value="ECO:0007669"/>
    <property type="project" value="UniProtKB-EC"/>
</dbReference>
<keyword evidence="2 5" id="KW-0378">Hydrolase</keyword>
<dbReference type="InterPro" id="IPR036157">
    <property type="entry name" value="dUTPase-like_sf"/>
</dbReference>
<feature type="binding site" evidence="5">
    <location>
        <begin position="69"/>
        <end position="71"/>
    </location>
    <ligand>
        <name>substrate</name>
    </ligand>
</feature>
<evidence type="ECO:0000256" key="1">
    <source>
        <dbReference type="ARBA" id="ARBA00006581"/>
    </source>
</evidence>
<comment type="cofactor">
    <cofactor evidence="5">
        <name>Mg(2+)</name>
        <dbReference type="ChEBI" id="CHEBI:18420"/>
    </cofactor>
</comment>
<feature type="binding site" evidence="5">
    <location>
        <begin position="86"/>
        <end position="88"/>
    </location>
    <ligand>
        <name>substrate</name>
    </ligand>
</feature>
<evidence type="ECO:0000313" key="8">
    <source>
        <dbReference type="Proteomes" id="UP001597308"/>
    </source>
</evidence>
<evidence type="ECO:0000256" key="4">
    <source>
        <dbReference type="ARBA" id="ARBA00047686"/>
    </source>
</evidence>
<comment type="catalytic activity">
    <reaction evidence="4 5">
        <text>dUTP + H2O = dUMP + diphosphate + H(+)</text>
        <dbReference type="Rhea" id="RHEA:10248"/>
        <dbReference type="ChEBI" id="CHEBI:15377"/>
        <dbReference type="ChEBI" id="CHEBI:15378"/>
        <dbReference type="ChEBI" id="CHEBI:33019"/>
        <dbReference type="ChEBI" id="CHEBI:61555"/>
        <dbReference type="ChEBI" id="CHEBI:246422"/>
        <dbReference type="EC" id="3.6.1.23"/>
    </reaction>
</comment>
<feature type="domain" description="dUTPase-like" evidence="6">
    <location>
        <begin position="16"/>
        <end position="148"/>
    </location>
</feature>
<gene>
    <name evidence="5 7" type="primary">dut</name>
    <name evidence="7" type="ORF">ACFSCV_12915</name>
</gene>
<feature type="binding site" evidence="5">
    <location>
        <position position="82"/>
    </location>
    <ligand>
        <name>substrate</name>
    </ligand>
</feature>
<dbReference type="NCBIfam" id="TIGR00576">
    <property type="entry name" value="dut"/>
    <property type="match status" value="1"/>
</dbReference>
<sequence>MTEIRFVRLAHAQGLPAPRYETEAAAGMDLAAAVPEDEPIMIAPGARALVPTGLLLQFPVGFEAQVRPRSGLAFRHGVTVLNAPGTIDADYRGELKVLLVNLGEEDFLVSRGARIAQLVVAAVARAEVTEADALDPTTRGEGGFGSTGR</sequence>
<evidence type="ECO:0000256" key="3">
    <source>
        <dbReference type="ARBA" id="ARBA00023080"/>
    </source>
</evidence>
<evidence type="ECO:0000256" key="2">
    <source>
        <dbReference type="ARBA" id="ARBA00022801"/>
    </source>
</evidence>
<dbReference type="EC" id="3.6.1.23" evidence="5"/>
<dbReference type="Pfam" id="PF00692">
    <property type="entry name" value="dUTPase"/>
    <property type="match status" value="1"/>
</dbReference>
<comment type="caution">
    <text evidence="5">Lacks conserved residue(s) required for the propagation of feature annotation.</text>
</comment>
<dbReference type="CDD" id="cd07557">
    <property type="entry name" value="trimeric_dUTPase"/>
    <property type="match status" value="1"/>
</dbReference>
<keyword evidence="5" id="KW-0479">Metal-binding</keyword>
<evidence type="ECO:0000313" key="7">
    <source>
        <dbReference type="EMBL" id="MFD1703904.1"/>
    </source>
</evidence>
<dbReference type="Gene3D" id="2.70.40.10">
    <property type="match status" value="1"/>
</dbReference>
<comment type="similarity">
    <text evidence="1 5">Belongs to the dUTPase family.</text>
</comment>
<proteinExistence type="inferred from homology"/>
<reference evidence="8" key="1">
    <citation type="journal article" date="2019" name="Int. J. Syst. Evol. Microbiol.">
        <title>The Global Catalogue of Microorganisms (GCM) 10K type strain sequencing project: providing services to taxonomists for standard genome sequencing and annotation.</title>
        <authorList>
            <consortium name="The Broad Institute Genomics Platform"/>
            <consortium name="The Broad Institute Genome Sequencing Center for Infectious Disease"/>
            <person name="Wu L."/>
            <person name="Ma J."/>
        </authorList>
    </citation>
    <scope>NUCLEOTIDE SEQUENCE [LARGE SCALE GENOMIC DNA]</scope>
    <source>
        <strain evidence="8">KCTC 23707</strain>
    </source>
</reference>
<keyword evidence="8" id="KW-1185">Reference proteome</keyword>
<accession>A0ABW4K6Q1</accession>
<comment type="caution">
    <text evidence="7">The sequence shown here is derived from an EMBL/GenBank/DDBJ whole genome shotgun (WGS) entry which is preliminary data.</text>
</comment>
<dbReference type="PANTHER" id="PTHR11241">
    <property type="entry name" value="DEOXYURIDINE 5'-TRIPHOSPHATE NUCLEOTIDOHYDROLASE"/>
    <property type="match status" value="1"/>
</dbReference>
<evidence type="ECO:0000256" key="5">
    <source>
        <dbReference type="HAMAP-Rule" id="MF_00116"/>
    </source>
</evidence>
<dbReference type="InterPro" id="IPR008181">
    <property type="entry name" value="dUTPase"/>
</dbReference>
<evidence type="ECO:0000259" key="6">
    <source>
        <dbReference type="Pfam" id="PF00692"/>
    </source>
</evidence>
<protein>
    <recommendedName>
        <fullName evidence="5">Deoxyuridine 5'-triphosphate nucleotidohydrolase</fullName>
        <shortName evidence="5">dUTPase</shortName>
        <ecNumber evidence="5">3.6.1.23</ecNumber>
    </recommendedName>
    <alternativeName>
        <fullName evidence="5">dUTP pyrophosphatase</fullName>
    </alternativeName>
</protein>
<dbReference type="NCBIfam" id="NF001862">
    <property type="entry name" value="PRK00601.1"/>
    <property type="match status" value="1"/>
</dbReference>
<dbReference type="PANTHER" id="PTHR11241:SF0">
    <property type="entry name" value="DEOXYURIDINE 5'-TRIPHOSPHATE NUCLEOTIDOHYDROLASE"/>
    <property type="match status" value="1"/>
</dbReference>
<keyword evidence="3 5" id="KW-0546">Nucleotide metabolism</keyword>
<dbReference type="Proteomes" id="UP001597308">
    <property type="component" value="Unassembled WGS sequence"/>
</dbReference>
<comment type="pathway">
    <text evidence="5">Pyrimidine metabolism; dUMP biosynthesis; dUMP from dCTP (dUTP route): step 2/2.</text>
</comment>
<organism evidence="7 8">
    <name type="scientific">Methylopila henanensis</name>
    <dbReference type="NCBI Taxonomy" id="873516"/>
    <lineage>
        <taxon>Bacteria</taxon>
        <taxon>Pseudomonadati</taxon>
        <taxon>Pseudomonadota</taxon>
        <taxon>Alphaproteobacteria</taxon>
        <taxon>Hyphomicrobiales</taxon>
        <taxon>Methylopilaceae</taxon>
        <taxon>Methylopila</taxon>
    </lineage>
</organism>
<name>A0ABW4K6Q1_9HYPH</name>
<dbReference type="InterPro" id="IPR029054">
    <property type="entry name" value="dUTPase-like"/>
</dbReference>
<dbReference type="SUPFAM" id="SSF51283">
    <property type="entry name" value="dUTPase-like"/>
    <property type="match status" value="1"/>
</dbReference>
<dbReference type="EMBL" id="JBHUER010000009">
    <property type="protein sequence ID" value="MFD1703904.1"/>
    <property type="molecule type" value="Genomic_DNA"/>
</dbReference>